<dbReference type="InterPro" id="IPR050188">
    <property type="entry name" value="RluA_PseudoU_synthase"/>
</dbReference>
<dbReference type="NCBIfam" id="TIGR00005">
    <property type="entry name" value="rluA_subfam"/>
    <property type="match status" value="1"/>
</dbReference>
<evidence type="ECO:0000256" key="1">
    <source>
        <dbReference type="ARBA" id="ARBA00000073"/>
    </source>
</evidence>
<dbReference type="PANTHER" id="PTHR21600">
    <property type="entry name" value="MITOCHONDRIAL RNA PSEUDOURIDINE SYNTHASE"/>
    <property type="match status" value="1"/>
</dbReference>
<dbReference type="PANTHER" id="PTHR21600:SF71">
    <property type="entry name" value="PSEUDOURIDINE SYNTHASE"/>
    <property type="match status" value="1"/>
</dbReference>
<dbReference type="EC" id="5.4.99.-" evidence="4"/>
<reference evidence="6 7" key="1">
    <citation type="submission" date="2016-10" db="EMBL/GenBank/DDBJ databases">
        <authorList>
            <person name="de Groot N.N."/>
        </authorList>
    </citation>
    <scope>NUCLEOTIDE SEQUENCE [LARGE SCALE GENOMIC DNA]</scope>
    <source>
        <strain evidence="6 7">DSM 28129</strain>
    </source>
</reference>
<dbReference type="AlphaFoldDB" id="A0A1G7JMB0"/>
<protein>
    <recommendedName>
        <fullName evidence="4">Pseudouridine synthase</fullName>
        <ecNumber evidence="4">5.4.99.-</ecNumber>
    </recommendedName>
</protein>
<comment type="catalytic activity">
    <reaction evidence="1 4">
        <text>a uridine in RNA = a pseudouridine in RNA</text>
        <dbReference type="Rhea" id="RHEA:48348"/>
        <dbReference type="Rhea" id="RHEA-COMP:12068"/>
        <dbReference type="Rhea" id="RHEA-COMP:12069"/>
        <dbReference type="ChEBI" id="CHEBI:65314"/>
        <dbReference type="ChEBI" id="CHEBI:65315"/>
    </reaction>
</comment>
<feature type="domain" description="Pseudouridine synthase RsuA/RluA-like" evidence="5">
    <location>
        <begin position="104"/>
        <end position="253"/>
    </location>
</feature>
<organism evidence="6 7">
    <name type="scientific">Fontibacillus panacisegetis</name>
    <dbReference type="NCBI Taxonomy" id="670482"/>
    <lineage>
        <taxon>Bacteria</taxon>
        <taxon>Bacillati</taxon>
        <taxon>Bacillota</taxon>
        <taxon>Bacilli</taxon>
        <taxon>Bacillales</taxon>
        <taxon>Paenibacillaceae</taxon>
        <taxon>Fontibacillus</taxon>
    </lineage>
</organism>
<dbReference type="InterPro" id="IPR006145">
    <property type="entry name" value="PsdUridine_synth_RsuA/RluA"/>
</dbReference>
<dbReference type="InterPro" id="IPR006225">
    <property type="entry name" value="PsdUridine_synth_RluC/D"/>
</dbReference>
<dbReference type="GO" id="GO:0000455">
    <property type="term" value="P:enzyme-directed rRNA pseudouridine synthesis"/>
    <property type="evidence" value="ECO:0007669"/>
    <property type="project" value="TreeGrafter"/>
</dbReference>
<evidence type="ECO:0000256" key="4">
    <source>
        <dbReference type="RuleBase" id="RU362028"/>
    </source>
</evidence>
<dbReference type="SUPFAM" id="SSF55120">
    <property type="entry name" value="Pseudouridine synthase"/>
    <property type="match status" value="1"/>
</dbReference>
<gene>
    <name evidence="6" type="ORF">SAMN04488542_10834</name>
</gene>
<keyword evidence="7" id="KW-1185">Reference proteome</keyword>
<comment type="similarity">
    <text evidence="2 4">Belongs to the pseudouridine synthase RluA family.</text>
</comment>
<sequence length="314" mass="34948">MSQRISGNRRGEWLELTPGKLPVPEGGGRYEAALLWLERVLGVPAKLLGRLEHDGGIKLAGDRLRLQLFPPKTSQYEPTDIGVYEPTVRGERSVEILYEDDFCLVVHKPAGLKVHPDGGSHVPTLANMVSAIYSSRGESVAPQHIHRLDENTSGPVLYAKNVFAQLKLDAAMAQKDIGRVYVALVQGVVNPSLHVIDEPIGKDRHHNSRRVVSRTGQRAVTHVELIEAYQNASLVRLTLETGRTHQIRVHLSHKGHPLIGDTLYGGSTKLYPYQMLHGESLSFQHPLSGELLHISDPWPEAWNDVQKRLSMKQI</sequence>
<dbReference type="CDD" id="cd02869">
    <property type="entry name" value="PseudoU_synth_RluA_like"/>
    <property type="match status" value="1"/>
</dbReference>
<dbReference type="GO" id="GO:0003723">
    <property type="term" value="F:RNA binding"/>
    <property type="evidence" value="ECO:0007669"/>
    <property type="project" value="InterPro"/>
</dbReference>
<name>A0A1G7JMB0_9BACL</name>
<evidence type="ECO:0000259" key="5">
    <source>
        <dbReference type="Pfam" id="PF00849"/>
    </source>
</evidence>
<keyword evidence="4" id="KW-0413">Isomerase</keyword>
<dbReference type="GO" id="GO:0009982">
    <property type="term" value="F:pseudouridine synthase activity"/>
    <property type="evidence" value="ECO:0007669"/>
    <property type="project" value="InterPro"/>
</dbReference>
<evidence type="ECO:0000313" key="7">
    <source>
        <dbReference type="Proteomes" id="UP000198972"/>
    </source>
</evidence>
<dbReference type="Proteomes" id="UP000198972">
    <property type="component" value="Unassembled WGS sequence"/>
</dbReference>
<proteinExistence type="inferred from homology"/>
<dbReference type="STRING" id="670482.SAMN04488542_10834"/>
<dbReference type="RefSeq" id="WP_091228570.1">
    <property type="nucleotide sequence ID" value="NZ_FNBG01000008.1"/>
</dbReference>
<comment type="function">
    <text evidence="4">Responsible for synthesis of pseudouridine from uracil.</text>
</comment>
<dbReference type="InterPro" id="IPR020103">
    <property type="entry name" value="PsdUridine_synth_cat_dom_sf"/>
</dbReference>
<evidence type="ECO:0000313" key="6">
    <source>
        <dbReference type="EMBL" id="SDF26092.1"/>
    </source>
</evidence>
<evidence type="ECO:0000256" key="3">
    <source>
        <dbReference type="PIRSR" id="PIRSR606225-1"/>
    </source>
</evidence>
<dbReference type="OrthoDB" id="9773999at2"/>
<accession>A0A1G7JMB0</accession>
<dbReference type="GO" id="GO:0140098">
    <property type="term" value="F:catalytic activity, acting on RNA"/>
    <property type="evidence" value="ECO:0007669"/>
    <property type="project" value="UniProtKB-ARBA"/>
</dbReference>
<dbReference type="EMBL" id="FNBG01000008">
    <property type="protein sequence ID" value="SDF26092.1"/>
    <property type="molecule type" value="Genomic_DNA"/>
</dbReference>
<dbReference type="Gene3D" id="3.30.2350.10">
    <property type="entry name" value="Pseudouridine synthase"/>
    <property type="match status" value="1"/>
</dbReference>
<feature type="active site" evidence="3">
    <location>
        <position position="149"/>
    </location>
</feature>
<dbReference type="Pfam" id="PF00849">
    <property type="entry name" value="PseudoU_synth_2"/>
    <property type="match status" value="1"/>
</dbReference>
<evidence type="ECO:0000256" key="2">
    <source>
        <dbReference type="ARBA" id="ARBA00010876"/>
    </source>
</evidence>